<evidence type="ECO:0000313" key="1">
    <source>
        <dbReference type="EMBL" id="MFK4443151.1"/>
    </source>
</evidence>
<reference evidence="1 2" key="2">
    <citation type="submission" date="2024-11" db="EMBL/GenBank/DDBJ databases">
        <title>Using genomics to understand microbial adaptation to soil warming.</title>
        <authorList>
            <person name="Deangelis K.M. PhD."/>
        </authorList>
    </citation>
    <scope>NUCLEOTIDE SEQUENCE [LARGE SCALE GENOMIC DNA]</scope>
    <source>
        <strain evidence="1 2">GAS97</strain>
    </source>
</reference>
<protein>
    <submittedName>
        <fullName evidence="1">Uncharacterized protein</fullName>
    </submittedName>
</protein>
<sequence length="57" mass="6217">MKTVTLGVASREAVNKRFLAAFEGASDAPDEPEDPTDHGLSFEIFWPWIPTPAISPC</sequence>
<keyword evidence="2" id="KW-1185">Reference proteome</keyword>
<comment type="caution">
    <text evidence="1">The sequence shown here is derived from an EMBL/GenBank/DDBJ whole genome shotgun (WGS) entry which is preliminary data.</text>
</comment>
<dbReference type="Proteomes" id="UP001620514">
    <property type="component" value="Unassembled WGS sequence"/>
</dbReference>
<organism evidence="1 2">
    <name type="scientific">Caballeronia udeis</name>
    <dbReference type="NCBI Taxonomy" id="1232866"/>
    <lineage>
        <taxon>Bacteria</taxon>
        <taxon>Pseudomonadati</taxon>
        <taxon>Pseudomonadota</taxon>
        <taxon>Betaproteobacteria</taxon>
        <taxon>Burkholderiales</taxon>
        <taxon>Burkholderiaceae</taxon>
        <taxon>Caballeronia</taxon>
    </lineage>
</organism>
<proteinExistence type="predicted"/>
<dbReference type="EMBL" id="JBIYDN010000008">
    <property type="protein sequence ID" value="MFK4443151.1"/>
    <property type="molecule type" value="Genomic_DNA"/>
</dbReference>
<accession>A0ABW8MHI2</accession>
<gene>
    <name evidence="1" type="ORF">ABH943_003173</name>
</gene>
<reference evidence="1 2" key="1">
    <citation type="submission" date="2024-10" db="EMBL/GenBank/DDBJ databases">
        <authorList>
            <person name="Deangelis K."/>
            <person name="Huntemann M."/>
            <person name="Clum A."/>
            <person name="Wang J."/>
            <person name="Palaniappan K."/>
            <person name="Ritter S."/>
            <person name="Chen I.-M."/>
            <person name="Stamatis D."/>
            <person name="Reddy T."/>
            <person name="O'Malley R."/>
            <person name="Daum C."/>
            <person name="Ng V."/>
            <person name="Ivanova N."/>
            <person name="Kyrpides N."/>
            <person name="Woyke T."/>
        </authorList>
    </citation>
    <scope>NUCLEOTIDE SEQUENCE [LARGE SCALE GENOMIC DNA]</scope>
    <source>
        <strain evidence="1 2">GAS97</strain>
    </source>
</reference>
<name>A0ABW8MHI2_9BURK</name>
<evidence type="ECO:0000313" key="2">
    <source>
        <dbReference type="Proteomes" id="UP001620514"/>
    </source>
</evidence>